<gene>
    <name evidence="9 13" type="primary">pgk</name>
    <name evidence="13" type="ORF">ENP88_04500</name>
</gene>
<keyword evidence="9" id="KW-0324">Glycolysis</keyword>
<dbReference type="EMBL" id="DSLA01000071">
    <property type="protein sequence ID" value="HEH35403.1"/>
    <property type="molecule type" value="Genomic_DNA"/>
</dbReference>
<organism evidence="13">
    <name type="scientific">Archaeoglobus fulgidus</name>
    <dbReference type="NCBI Taxonomy" id="2234"/>
    <lineage>
        <taxon>Archaea</taxon>
        <taxon>Methanobacteriati</taxon>
        <taxon>Methanobacteriota</taxon>
        <taxon>Archaeoglobi</taxon>
        <taxon>Archaeoglobales</taxon>
        <taxon>Archaeoglobaceae</taxon>
        <taxon>Archaeoglobus</taxon>
    </lineage>
</organism>
<proteinExistence type="inferred from homology"/>
<evidence type="ECO:0000256" key="9">
    <source>
        <dbReference type="HAMAP-Rule" id="MF_00145"/>
    </source>
</evidence>
<dbReference type="SUPFAM" id="SSF53748">
    <property type="entry name" value="Phosphoglycerate kinase"/>
    <property type="match status" value="1"/>
</dbReference>
<evidence type="ECO:0000313" key="13">
    <source>
        <dbReference type="EMBL" id="HEH35403.1"/>
    </source>
</evidence>
<evidence type="ECO:0000256" key="12">
    <source>
        <dbReference type="RuleBase" id="RU000532"/>
    </source>
</evidence>
<keyword evidence="7 9" id="KW-0418">Kinase</keyword>
<dbReference type="InterPro" id="IPR001576">
    <property type="entry name" value="Phosphoglycerate_kinase"/>
</dbReference>
<reference evidence="13" key="1">
    <citation type="journal article" date="2020" name="mSystems">
        <title>Genome- and Community-Level Interaction Insights into Carbon Utilization and Element Cycling Functions of Hydrothermarchaeota in Hydrothermal Sediment.</title>
        <authorList>
            <person name="Zhou Z."/>
            <person name="Liu Y."/>
            <person name="Xu W."/>
            <person name="Pan J."/>
            <person name="Luo Z.H."/>
            <person name="Li M."/>
        </authorList>
    </citation>
    <scope>NUCLEOTIDE SEQUENCE [LARGE SCALE GENOMIC DNA]</scope>
    <source>
        <strain evidence="13">SpSt-26</strain>
    </source>
</reference>
<feature type="binding site" evidence="9">
    <location>
        <position position="35"/>
    </location>
    <ligand>
        <name>substrate</name>
    </ligand>
</feature>
<evidence type="ECO:0000256" key="2">
    <source>
        <dbReference type="ARBA" id="ARBA00008982"/>
    </source>
</evidence>
<feature type="binding site" evidence="10">
    <location>
        <position position="113"/>
    </location>
    <ligand>
        <name>(2R)-3-phosphoglycerate</name>
        <dbReference type="ChEBI" id="CHEBI:58272"/>
    </ligand>
</feature>
<dbReference type="GO" id="GO:0005829">
    <property type="term" value="C:cytosol"/>
    <property type="evidence" value="ECO:0007669"/>
    <property type="project" value="TreeGrafter"/>
</dbReference>
<feature type="binding site" evidence="10">
    <location>
        <position position="35"/>
    </location>
    <ligand>
        <name>(2R)-3-phosphoglycerate</name>
        <dbReference type="ChEBI" id="CHEBI:58272"/>
    </ligand>
</feature>
<evidence type="ECO:0000256" key="3">
    <source>
        <dbReference type="ARBA" id="ARBA00013061"/>
    </source>
</evidence>
<dbReference type="Gene3D" id="3.40.50.1260">
    <property type="entry name" value="Phosphoglycerate kinase, N-terminal domain"/>
    <property type="match status" value="2"/>
</dbReference>
<evidence type="ECO:0000256" key="7">
    <source>
        <dbReference type="ARBA" id="ARBA00022777"/>
    </source>
</evidence>
<dbReference type="Pfam" id="PF00162">
    <property type="entry name" value="PGK"/>
    <property type="match status" value="1"/>
</dbReference>
<sequence length="405" mass="45226">MDLPTLDDAGEFDSVLLRVDINAPIVNSTILDTSRFESHVPTLRELEDKKVVILAHQSRPGRKDFTTLEEHAKVFSKILGREVQYIDEIFSKRVIERIKNLCSGEILLLENVRFYSEEQLERSAEEHAESILVRKLGNLFDIFVNDAFSSFHRSHASLVGFIPVLPTFIGRLAEKEIKALSRALKPGKTAFVLGGAKIKDPIKVMKNVLQNGIAEKVFLTGVVANYFLTLKGNDLGEENRKVIEENKEGVKDEEAKALIDKYGDKIVLPIDLGVEDGGVRKDVPLSEFNGKGKIKDIGIETVNEYTLMLSEFETVVINGTAGVYEDSRFSLGTYEILKAATKTYSIVGGGHTASAANLFGLSNKISHISIAGGACVRFLSGEKLPVIEKIKEYWEKKWKWRRQLK</sequence>
<keyword evidence="9" id="KW-0963">Cytoplasm</keyword>
<dbReference type="GO" id="GO:0006094">
    <property type="term" value="P:gluconeogenesis"/>
    <property type="evidence" value="ECO:0007669"/>
    <property type="project" value="TreeGrafter"/>
</dbReference>
<comment type="subcellular location">
    <subcellularLocation>
        <location evidence="9">Cytoplasm</location>
    </subcellularLocation>
</comment>
<comment type="caution">
    <text evidence="13">The sequence shown here is derived from an EMBL/GenBank/DDBJ whole genome shotgun (WGS) entry which is preliminary data.</text>
</comment>
<dbReference type="InterPro" id="IPR015824">
    <property type="entry name" value="Phosphoglycerate_kinase_N"/>
</dbReference>
<feature type="binding site" evidence="9 11">
    <location>
        <position position="325"/>
    </location>
    <ligand>
        <name>ATP</name>
        <dbReference type="ChEBI" id="CHEBI:30616"/>
    </ligand>
</feature>
<dbReference type="PANTHER" id="PTHR11406:SF23">
    <property type="entry name" value="PHOSPHOGLYCERATE KINASE 1, CHLOROPLASTIC-RELATED"/>
    <property type="match status" value="1"/>
</dbReference>
<accession>A0A7J2TIJ3</accession>
<evidence type="ECO:0000256" key="11">
    <source>
        <dbReference type="PIRSR" id="PIRSR000724-2"/>
    </source>
</evidence>
<evidence type="ECO:0000256" key="5">
    <source>
        <dbReference type="ARBA" id="ARBA00022679"/>
    </source>
</evidence>
<keyword evidence="5 9" id="KW-0808">Transferase</keyword>
<keyword evidence="6 9" id="KW-0547">Nucleotide-binding</keyword>
<evidence type="ECO:0000256" key="4">
    <source>
        <dbReference type="ARBA" id="ARBA00016471"/>
    </source>
</evidence>
<protein>
    <recommendedName>
        <fullName evidence="4 9">Phosphoglycerate kinase</fullName>
        <ecNumber evidence="3 9">2.7.2.3</ecNumber>
    </recommendedName>
</protein>
<name>A0A7J2TIJ3_ARCFL</name>
<evidence type="ECO:0000256" key="10">
    <source>
        <dbReference type="PIRSR" id="PIRSR000724-1"/>
    </source>
</evidence>
<comment type="pathway">
    <text evidence="9">Carbohydrate degradation; glycolysis; pyruvate from D-glyceraldehyde 3-phosphate: step 2/5.</text>
</comment>
<dbReference type="GO" id="GO:0043531">
    <property type="term" value="F:ADP binding"/>
    <property type="evidence" value="ECO:0007669"/>
    <property type="project" value="TreeGrafter"/>
</dbReference>
<dbReference type="GO" id="GO:0006096">
    <property type="term" value="P:glycolytic process"/>
    <property type="evidence" value="ECO:0007669"/>
    <property type="project" value="UniProtKB-UniRule"/>
</dbReference>
<keyword evidence="8 9" id="KW-0067">ATP-binding</keyword>
<feature type="binding site" evidence="9 10">
    <location>
        <begin position="56"/>
        <end position="59"/>
    </location>
    <ligand>
        <name>substrate</name>
    </ligand>
</feature>
<feature type="binding site" evidence="9">
    <location>
        <position position="113"/>
    </location>
    <ligand>
        <name>substrate</name>
    </ligand>
</feature>
<dbReference type="PRINTS" id="PR00477">
    <property type="entry name" value="PHGLYCKINASE"/>
</dbReference>
<feature type="binding site" evidence="9">
    <location>
        <position position="153"/>
    </location>
    <ligand>
        <name>substrate</name>
    </ligand>
</feature>
<evidence type="ECO:0000256" key="6">
    <source>
        <dbReference type="ARBA" id="ARBA00022741"/>
    </source>
</evidence>
<comment type="catalytic activity">
    <reaction evidence="1 9 12">
        <text>(2R)-3-phosphoglycerate + ATP = (2R)-3-phospho-glyceroyl phosphate + ADP</text>
        <dbReference type="Rhea" id="RHEA:14801"/>
        <dbReference type="ChEBI" id="CHEBI:30616"/>
        <dbReference type="ChEBI" id="CHEBI:57604"/>
        <dbReference type="ChEBI" id="CHEBI:58272"/>
        <dbReference type="ChEBI" id="CHEBI:456216"/>
        <dbReference type="EC" id="2.7.2.3"/>
    </reaction>
</comment>
<feature type="binding site" evidence="9 10">
    <location>
        <begin position="20"/>
        <end position="22"/>
    </location>
    <ligand>
        <name>substrate</name>
    </ligand>
</feature>
<comment type="similarity">
    <text evidence="2 9 12">Belongs to the phosphoglycerate kinase family.</text>
</comment>
<feature type="binding site" evidence="10">
    <location>
        <position position="153"/>
    </location>
    <ligand>
        <name>(2R)-3-phosphoglycerate</name>
        <dbReference type="ChEBI" id="CHEBI:58272"/>
    </ligand>
</feature>
<dbReference type="PIRSF" id="PIRSF000724">
    <property type="entry name" value="Pgk"/>
    <property type="match status" value="1"/>
</dbReference>
<dbReference type="UniPathway" id="UPA00109">
    <property type="reaction ID" value="UER00185"/>
</dbReference>
<dbReference type="HAMAP" id="MF_00145">
    <property type="entry name" value="Phosphoglyc_kinase"/>
    <property type="match status" value="1"/>
</dbReference>
<dbReference type="FunFam" id="3.40.50.1260:FF:000006">
    <property type="entry name" value="Phosphoglycerate kinase"/>
    <property type="match status" value="1"/>
</dbReference>
<comment type="caution">
    <text evidence="9">Lacks conserved residue(s) required for the propagation of feature annotation.</text>
</comment>
<evidence type="ECO:0000256" key="8">
    <source>
        <dbReference type="ARBA" id="ARBA00022840"/>
    </source>
</evidence>
<comment type="subunit">
    <text evidence="9">Monomer.</text>
</comment>
<dbReference type="GO" id="GO:0004618">
    <property type="term" value="F:phosphoglycerate kinase activity"/>
    <property type="evidence" value="ECO:0007669"/>
    <property type="project" value="UniProtKB-UniRule"/>
</dbReference>
<dbReference type="GO" id="GO:0005524">
    <property type="term" value="F:ATP binding"/>
    <property type="evidence" value="ECO:0007669"/>
    <property type="project" value="UniProtKB-KW"/>
</dbReference>
<dbReference type="InterPro" id="IPR036043">
    <property type="entry name" value="Phosphoglycerate_kinase_sf"/>
</dbReference>
<dbReference type="AlphaFoldDB" id="A0A7J2TIJ3"/>
<evidence type="ECO:0000256" key="1">
    <source>
        <dbReference type="ARBA" id="ARBA00000642"/>
    </source>
</evidence>
<dbReference type="EC" id="2.7.2.3" evidence="3 9"/>
<feature type="binding site" evidence="9">
    <location>
        <begin position="349"/>
        <end position="352"/>
    </location>
    <ligand>
        <name>ATP</name>
        <dbReference type="ChEBI" id="CHEBI:30616"/>
    </ligand>
</feature>
<dbReference type="PANTHER" id="PTHR11406">
    <property type="entry name" value="PHOSPHOGLYCERATE KINASE"/>
    <property type="match status" value="1"/>
</dbReference>